<reference evidence="1" key="1">
    <citation type="submission" date="2020-10" db="EMBL/GenBank/DDBJ databases">
        <title>Mucilaginibacter mali sp. nov., isolated from rhizosphere soil of apple orchard.</title>
        <authorList>
            <person name="Lee J.-S."/>
            <person name="Kim H.S."/>
            <person name="Kim J.-S."/>
        </authorList>
    </citation>
    <scope>NUCLEOTIDE SEQUENCE</scope>
    <source>
        <strain evidence="1">KCTC 22746</strain>
    </source>
</reference>
<accession>A0A929L4K9</accession>
<organism evidence="1 2">
    <name type="scientific">Mucilaginibacter myungsuensis</name>
    <dbReference type="NCBI Taxonomy" id="649104"/>
    <lineage>
        <taxon>Bacteria</taxon>
        <taxon>Pseudomonadati</taxon>
        <taxon>Bacteroidota</taxon>
        <taxon>Sphingobacteriia</taxon>
        <taxon>Sphingobacteriales</taxon>
        <taxon>Sphingobacteriaceae</taxon>
        <taxon>Mucilaginibacter</taxon>
    </lineage>
</organism>
<evidence type="ECO:0000313" key="1">
    <source>
        <dbReference type="EMBL" id="MBE9664364.1"/>
    </source>
</evidence>
<dbReference type="RefSeq" id="WP_194113612.1">
    <property type="nucleotide sequence ID" value="NZ_JADFFL010000011.1"/>
</dbReference>
<protein>
    <recommendedName>
        <fullName evidence="3">Lipoprotein</fullName>
    </recommendedName>
</protein>
<dbReference type="AlphaFoldDB" id="A0A929L4K9"/>
<dbReference type="PROSITE" id="PS51257">
    <property type="entry name" value="PROKAR_LIPOPROTEIN"/>
    <property type="match status" value="1"/>
</dbReference>
<sequence>MRKLLYLLPFLLLGCTGSNRDESEVIIPANWQQLGLDVFTIRVPGDWMFEQPGGFPYAISGKIAGPNVLMGFDLNTREPIDRLPLTEKEYLATNKWWKEVFAFYVSQADKEIKPITTEQKKKYPKASYIAYLKYGAKTGILPIELPEDIAAQNFKVDSNDKYVYKTTWPKVAGKGVTGIYIRSRSSAMNFQLSGSDLAKKDQESALLAFKTVKFKHDQQ</sequence>
<evidence type="ECO:0008006" key="3">
    <source>
        <dbReference type="Google" id="ProtNLM"/>
    </source>
</evidence>
<dbReference type="EMBL" id="JADFFL010000011">
    <property type="protein sequence ID" value="MBE9664364.1"/>
    <property type="molecule type" value="Genomic_DNA"/>
</dbReference>
<comment type="caution">
    <text evidence="1">The sequence shown here is derived from an EMBL/GenBank/DDBJ whole genome shotgun (WGS) entry which is preliminary data.</text>
</comment>
<name>A0A929L4K9_9SPHI</name>
<evidence type="ECO:0000313" key="2">
    <source>
        <dbReference type="Proteomes" id="UP000622475"/>
    </source>
</evidence>
<dbReference type="Proteomes" id="UP000622475">
    <property type="component" value="Unassembled WGS sequence"/>
</dbReference>
<proteinExistence type="predicted"/>
<keyword evidence="2" id="KW-1185">Reference proteome</keyword>
<gene>
    <name evidence="1" type="ORF">IRJ16_20955</name>
</gene>